<evidence type="ECO:0000256" key="6">
    <source>
        <dbReference type="SAM" id="MobiDB-lite"/>
    </source>
</evidence>
<reference evidence="9 10" key="1">
    <citation type="journal article" date="2024" name="IMA Fungus">
        <title>IMA Genome - F19 : A genome assembly and annotation guide to empower mycologists, including annotated draft genome sequences of Ceratocystis pirilliformis, Diaporthe australafricana, Fusarium ophioides, Paecilomyces lecythidis, and Sporothrix stenoceras.</title>
        <authorList>
            <person name="Aylward J."/>
            <person name="Wilson A.M."/>
            <person name="Visagie C.M."/>
            <person name="Spraker J."/>
            <person name="Barnes I."/>
            <person name="Buitendag C."/>
            <person name="Ceriani C."/>
            <person name="Del Mar Angel L."/>
            <person name="du Plessis D."/>
            <person name="Fuchs T."/>
            <person name="Gasser K."/>
            <person name="Kramer D."/>
            <person name="Li W."/>
            <person name="Munsamy K."/>
            <person name="Piso A."/>
            <person name="Price J.L."/>
            <person name="Sonnekus B."/>
            <person name="Thomas C."/>
            <person name="van der Nest A."/>
            <person name="van Dijk A."/>
            <person name="van Heerden A."/>
            <person name="van Vuuren N."/>
            <person name="Yilmaz N."/>
            <person name="Duong T.A."/>
            <person name="van der Merwe N.A."/>
            <person name="Wingfield M.J."/>
            <person name="Wingfield B.D."/>
        </authorList>
    </citation>
    <scope>NUCLEOTIDE SEQUENCE [LARGE SCALE GENOMIC DNA]</scope>
    <source>
        <strain evidence="9 10">CMW 5346</strain>
    </source>
</reference>
<evidence type="ECO:0000313" key="10">
    <source>
        <dbReference type="Proteomes" id="UP001583186"/>
    </source>
</evidence>
<comment type="caution">
    <text evidence="9">The sequence shown here is derived from an EMBL/GenBank/DDBJ whole genome shotgun (WGS) entry which is preliminary data.</text>
</comment>
<name>A0ABR3Z8Y1_9PEZI</name>
<organism evidence="9 10">
    <name type="scientific">Sporothrix stenoceras</name>
    <dbReference type="NCBI Taxonomy" id="5173"/>
    <lineage>
        <taxon>Eukaryota</taxon>
        <taxon>Fungi</taxon>
        <taxon>Dikarya</taxon>
        <taxon>Ascomycota</taxon>
        <taxon>Pezizomycotina</taxon>
        <taxon>Sordariomycetes</taxon>
        <taxon>Sordariomycetidae</taxon>
        <taxon>Ophiostomatales</taxon>
        <taxon>Ophiostomataceae</taxon>
        <taxon>Sporothrix</taxon>
    </lineage>
</organism>
<feature type="region of interest" description="Disordered" evidence="6">
    <location>
        <begin position="310"/>
        <end position="342"/>
    </location>
</feature>
<dbReference type="Pfam" id="PF20684">
    <property type="entry name" value="Fung_rhodopsin"/>
    <property type="match status" value="1"/>
</dbReference>
<dbReference type="InterPro" id="IPR052337">
    <property type="entry name" value="SAT4-like"/>
</dbReference>
<dbReference type="PANTHER" id="PTHR33048:SF96">
    <property type="entry name" value="INTEGRAL MEMBRANE PROTEIN"/>
    <property type="match status" value="1"/>
</dbReference>
<dbReference type="InterPro" id="IPR049326">
    <property type="entry name" value="Rhodopsin_dom_fungi"/>
</dbReference>
<proteinExistence type="inferred from homology"/>
<feature type="transmembrane region" description="Helical" evidence="7">
    <location>
        <begin position="84"/>
        <end position="106"/>
    </location>
</feature>
<accession>A0ABR3Z8Y1</accession>
<evidence type="ECO:0000256" key="5">
    <source>
        <dbReference type="ARBA" id="ARBA00038359"/>
    </source>
</evidence>
<protein>
    <recommendedName>
        <fullName evidence="8">Rhodopsin domain-containing protein</fullName>
    </recommendedName>
</protein>
<evidence type="ECO:0000256" key="2">
    <source>
        <dbReference type="ARBA" id="ARBA00022692"/>
    </source>
</evidence>
<evidence type="ECO:0000256" key="3">
    <source>
        <dbReference type="ARBA" id="ARBA00022989"/>
    </source>
</evidence>
<evidence type="ECO:0000256" key="4">
    <source>
        <dbReference type="ARBA" id="ARBA00023136"/>
    </source>
</evidence>
<feature type="domain" description="Rhodopsin" evidence="8">
    <location>
        <begin position="24"/>
        <end position="281"/>
    </location>
</feature>
<feature type="transmembrane region" description="Helical" evidence="7">
    <location>
        <begin position="252"/>
        <end position="275"/>
    </location>
</feature>
<feature type="transmembrane region" description="Helical" evidence="7">
    <location>
        <begin position="170"/>
        <end position="198"/>
    </location>
</feature>
<dbReference type="EMBL" id="JAWCUI010000023">
    <property type="protein sequence ID" value="KAL1896278.1"/>
    <property type="molecule type" value="Genomic_DNA"/>
</dbReference>
<keyword evidence="4 7" id="KW-0472">Membrane</keyword>
<feature type="transmembrane region" description="Helical" evidence="7">
    <location>
        <begin position="40"/>
        <end position="64"/>
    </location>
</feature>
<keyword evidence="2 7" id="KW-0812">Transmembrane</keyword>
<dbReference type="PANTHER" id="PTHR33048">
    <property type="entry name" value="PTH11-LIKE INTEGRAL MEMBRANE PROTEIN (AFU_ORTHOLOGUE AFUA_5G11245)"/>
    <property type="match status" value="1"/>
</dbReference>
<gene>
    <name evidence="9" type="ORF">Sste5346_004661</name>
</gene>
<evidence type="ECO:0000313" key="9">
    <source>
        <dbReference type="EMBL" id="KAL1896278.1"/>
    </source>
</evidence>
<feature type="transmembrane region" description="Helical" evidence="7">
    <location>
        <begin position="6"/>
        <end position="28"/>
    </location>
</feature>
<evidence type="ECO:0000256" key="7">
    <source>
        <dbReference type="SAM" id="Phobius"/>
    </source>
</evidence>
<comment type="similarity">
    <text evidence="5">Belongs to the SAT4 family.</text>
</comment>
<comment type="subcellular location">
    <subcellularLocation>
        <location evidence="1">Membrane</location>
        <topology evidence="1">Multi-pass membrane protein</topology>
    </subcellularLocation>
</comment>
<sequence length="360" mass="38342">MTARDVYYPLIITFLVLNSAVVALRLYTRVFSKSLGYDDALMVVALVGFVIFGAMEMNAVHYGIGATAEEQQPWFDPIEAAKYFTIAQLLYILASGITKLAVALVLHRLTGRGATDGASSNMKFARLGLWITIGVTIVFTIVITLIFALQCRPLSVAWGVGTGTCINTSIIGQAALALSIEDVLTSWFMALLPVYMLWQTAIPIKVKISVMFLLGFGAVSSVATIVRLKYVVQVQHMSSTGGLAAAQVIEVTLIATIYSILEIALSIFAASLSALRPLMRRVGIFSDISGSGRSGGNSKSVGSFQLRTFGQSNGRRNETGMGIGGGNSGAIQLDASDADSDSQKGIFADRWASKPSLSTA</sequence>
<keyword evidence="3 7" id="KW-1133">Transmembrane helix</keyword>
<keyword evidence="10" id="KW-1185">Reference proteome</keyword>
<dbReference type="Proteomes" id="UP001583186">
    <property type="component" value="Unassembled WGS sequence"/>
</dbReference>
<feature type="transmembrane region" description="Helical" evidence="7">
    <location>
        <begin position="127"/>
        <end position="150"/>
    </location>
</feature>
<evidence type="ECO:0000256" key="1">
    <source>
        <dbReference type="ARBA" id="ARBA00004141"/>
    </source>
</evidence>
<feature type="transmembrane region" description="Helical" evidence="7">
    <location>
        <begin position="210"/>
        <end position="232"/>
    </location>
</feature>
<evidence type="ECO:0000259" key="8">
    <source>
        <dbReference type="Pfam" id="PF20684"/>
    </source>
</evidence>